<dbReference type="RefSeq" id="WP_007142901.1">
    <property type="nucleotide sequence ID" value="NZ_AOLZ01000056.1"/>
</dbReference>
<accession>M0LCH5</accession>
<dbReference type="SUPFAM" id="SSF52833">
    <property type="entry name" value="Thioredoxin-like"/>
    <property type="match status" value="1"/>
</dbReference>
<feature type="disulfide bond" description="Redox-active" evidence="4">
    <location>
        <begin position="102"/>
        <end position="107"/>
    </location>
</feature>
<dbReference type="Pfam" id="PF02630">
    <property type="entry name" value="SCO1-SenC"/>
    <property type="match status" value="1"/>
</dbReference>
<dbReference type="AlphaFoldDB" id="M0LCH5"/>
<name>M0LCH5_NATLA</name>
<keyword evidence="9" id="KW-1185">Reference proteome</keyword>
<proteinExistence type="inferred from homology"/>
<dbReference type="Gene3D" id="3.40.30.10">
    <property type="entry name" value="Glutaredoxin"/>
    <property type="match status" value="1"/>
</dbReference>
<reference evidence="7" key="3">
    <citation type="submission" date="2017-01" db="EMBL/GenBank/DDBJ databases">
        <authorList>
            <person name="Mah S.A."/>
            <person name="Swanson W.J."/>
            <person name="Moy G.W."/>
            <person name="Vacquier V.D."/>
        </authorList>
    </citation>
    <scope>NUCLEOTIDE SEQUENCE</scope>
    <source>
        <strain evidence="7">AJ5</strain>
    </source>
</reference>
<evidence type="ECO:0000313" key="7">
    <source>
        <dbReference type="EMBL" id="APW99252.1"/>
    </source>
</evidence>
<dbReference type="PROSITE" id="PS51352">
    <property type="entry name" value="THIOREDOXIN_2"/>
    <property type="match status" value="1"/>
</dbReference>
<dbReference type="PROSITE" id="PS51257">
    <property type="entry name" value="PROKAR_LIPOPROTEIN"/>
    <property type="match status" value="1"/>
</dbReference>
<dbReference type="CDD" id="cd02968">
    <property type="entry name" value="SCO"/>
    <property type="match status" value="1"/>
</dbReference>
<evidence type="ECO:0000313" key="10">
    <source>
        <dbReference type="Proteomes" id="UP000186547"/>
    </source>
</evidence>
<evidence type="ECO:0000256" key="2">
    <source>
        <dbReference type="ARBA" id="ARBA00023008"/>
    </source>
</evidence>
<sequence length="271" mass="29556">MERRTYLRSLGAAGTVGLAGLAGCLEDSLGAVGGDESDETHWGDGSTVLEPPEQTRGDPSHPIHGEGFPEFTLPDPIGGDPVSLENLVGERSFLMTFFFTSCPDGACPALMTYFQRIQADAAEQGYGDDISLLAMTFDPERDDAAALAEFAAQQGVDHEADNWHFLRPESYEGGKETLHDDFGMRIRRVEEDELEDREDHDGHDHGYSFDHINLILLANEDGIVERSYPQALNEDLGGGAQRVLEDTRAVVAGQHSELDLETESESDSNTA</sequence>
<feature type="compositionally biased region" description="Basic and acidic residues" evidence="5">
    <location>
        <begin position="53"/>
        <end position="64"/>
    </location>
</feature>
<feature type="binding site" evidence="3">
    <location>
        <position position="107"/>
    </location>
    <ligand>
        <name>Cu cation</name>
        <dbReference type="ChEBI" id="CHEBI:23378"/>
    </ligand>
</feature>
<evidence type="ECO:0000256" key="3">
    <source>
        <dbReference type="PIRSR" id="PIRSR603782-1"/>
    </source>
</evidence>
<reference evidence="8 9" key="2">
    <citation type="journal article" date="2014" name="PLoS Genet.">
        <title>Phylogenetically driven sequencing of extremely halophilic archaea reveals strategies for static and dynamic osmo-response.</title>
        <authorList>
            <person name="Becker E.A."/>
            <person name="Seitzer P.M."/>
            <person name="Tritt A."/>
            <person name="Larsen D."/>
            <person name="Krusor M."/>
            <person name="Yao A.I."/>
            <person name="Wu D."/>
            <person name="Madern D."/>
            <person name="Eisen J.A."/>
            <person name="Darling A.E."/>
            <person name="Facciotti M.T."/>
        </authorList>
    </citation>
    <scope>NUCLEOTIDE SEQUENCE [LARGE SCALE GENOMIC DNA]</scope>
    <source>
        <strain evidence="8 9">AJ5</strain>
    </source>
</reference>
<dbReference type="Proteomes" id="UP000186547">
    <property type="component" value="Chromosome"/>
</dbReference>
<keyword evidence="2 3" id="KW-0186">Copper</keyword>
<dbReference type="PANTHER" id="PTHR12151:SF25">
    <property type="entry name" value="LINALOOL DEHYDRATASE_ISOMERASE DOMAIN-CONTAINING PROTEIN"/>
    <property type="match status" value="1"/>
</dbReference>
<feature type="domain" description="Thioredoxin" evidence="6">
    <location>
        <begin position="62"/>
        <end position="249"/>
    </location>
</feature>
<gene>
    <name evidence="8" type="ORF">C445_15991</name>
    <name evidence="7" type="ORF">CHINAEXTREME_16390</name>
</gene>
<evidence type="ECO:0000313" key="8">
    <source>
        <dbReference type="EMBL" id="EMA30823.1"/>
    </source>
</evidence>
<dbReference type="EMBL" id="AOLZ01000056">
    <property type="protein sequence ID" value="EMA30823.1"/>
    <property type="molecule type" value="Genomic_DNA"/>
</dbReference>
<keyword evidence="4" id="KW-1015">Disulfide bond</keyword>
<protein>
    <submittedName>
        <fullName evidence="8">Electron transport protein SCO1/SenC</fullName>
    </submittedName>
    <submittedName>
        <fullName evidence="7">SCO family protein</fullName>
    </submittedName>
</protein>
<dbReference type="GO" id="GO:0046872">
    <property type="term" value="F:metal ion binding"/>
    <property type="evidence" value="ECO:0007669"/>
    <property type="project" value="UniProtKB-KW"/>
</dbReference>
<evidence type="ECO:0000256" key="5">
    <source>
        <dbReference type="SAM" id="MobiDB-lite"/>
    </source>
</evidence>
<dbReference type="PATRIC" id="fig|358396.7.peg.3248"/>
<reference evidence="7 10" key="1">
    <citation type="journal article" date="2011" name="J. Bacteriol.">
        <title>Genome sequence of Halobiforma lacisalsi AJ5, an extremely halophilic archaeon which harbors a bop gene.</title>
        <authorList>
            <person name="Jiang X."/>
            <person name="Wang S."/>
            <person name="Cheng H."/>
            <person name="Huo Y."/>
            <person name="Zhang X."/>
            <person name="Zhu X."/>
            <person name="Han X."/>
            <person name="Ni P."/>
            <person name="Wu M."/>
        </authorList>
    </citation>
    <scope>NUCLEOTIDE SEQUENCE [LARGE SCALE GENOMIC DNA]</scope>
    <source>
        <strain evidence="7 10">AJ5</strain>
    </source>
</reference>
<dbReference type="InterPro" id="IPR013766">
    <property type="entry name" value="Thioredoxin_domain"/>
</dbReference>
<dbReference type="KEGG" id="hlc:CHINAEXTREME16390"/>
<organism evidence="8 9">
    <name type="scientific">Natronobacterium lacisalsi AJ5</name>
    <dbReference type="NCBI Taxonomy" id="358396"/>
    <lineage>
        <taxon>Archaea</taxon>
        <taxon>Methanobacteriati</taxon>
        <taxon>Methanobacteriota</taxon>
        <taxon>Stenosarchaea group</taxon>
        <taxon>Halobacteria</taxon>
        <taxon>Halobacteriales</taxon>
        <taxon>Natrialbaceae</taxon>
        <taxon>Natronobacterium</taxon>
    </lineage>
</organism>
<evidence type="ECO:0000313" key="9">
    <source>
        <dbReference type="Proteomes" id="UP000011555"/>
    </source>
</evidence>
<keyword evidence="3" id="KW-0479">Metal-binding</keyword>
<evidence type="ECO:0000259" key="6">
    <source>
        <dbReference type="PROSITE" id="PS51352"/>
    </source>
</evidence>
<feature type="region of interest" description="Disordered" evidence="5">
    <location>
        <begin position="32"/>
        <end position="66"/>
    </location>
</feature>
<comment type="similarity">
    <text evidence="1">Belongs to the SCO1/2 family.</text>
</comment>
<evidence type="ECO:0000256" key="1">
    <source>
        <dbReference type="ARBA" id="ARBA00010996"/>
    </source>
</evidence>
<dbReference type="STRING" id="358396.CHINAEXTREME_16390"/>
<dbReference type="InterPro" id="IPR036249">
    <property type="entry name" value="Thioredoxin-like_sf"/>
</dbReference>
<dbReference type="Proteomes" id="UP000011555">
    <property type="component" value="Unassembled WGS sequence"/>
</dbReference>
<dbReference type="PANTHER" id="PTHR12151">
    <property type="entry name" value="ELECTRON TRANSPORT PROTIN SCO1/SENC FAMILY MEMBER"/>
    <property type="match status" value="1"/>
</dbReference>
<dbReference type="InterPro" id="IPR003782">
    <property type="entry name" value="SCO1/SenC"/>
</dbReference>
<evidence type="ECO:0000256" key="4">
    <source>
        <dbReference type="PIRSR" id="PIRSR603782-2"/>
    </source>
</evidence>
<dbReference type="GeneID" id="30922736"/>
<feature type="binding site" evidence="3">
    <location>
        <position position="102"/>
    </location>
    <ligand>
        <name>Cu cation</name>
        <dbReference type="ChEBI" id="CHEBI:23378"/>
    </ligand>
</feature>
<dbReference type="EMBL" id="CP019285">
    <property type="protein sequence ID" value="APW99252.1"/>
    <property type="molecule type" value="Genomic_DNA"/>
</dbReference>
<dbReference type="eggNOG" id="arCOG00313">
    <property type="taxonomic scope" value="Archaea"/>
</dbReference>